<name>A0A0R3BK69_9BRAD</name>
<dbReference type="EMBL" id="LJYF01000051">
    <property type="protein sequence ID" value="KRP85792.1"/>
    <property type="molecule type" value="Genomic_DNA"/>
</dbReference>
<protein>
    <submittedName>
        <fullName evidence="1">Uncharacterized protein</fullName>
    </submittedName>
</protein>
<organism evidence="1 2">
    <name type="scientific">Bradyrhizobium yuanmingense</name>
    <dbReference type="NCBI Taxonomy" id="108015"/>
    <lineage>
        <taxon>Bacteria</taxon>
        <taxon>Pseudomonadati</taxon>
        <taxon>Pseudomonadota</taxon>
        <taxon>Alphaproteobacteria</taxon>
        <taxon>Hyphomicrobiales</taxon>
        <taxon>Nitrobacteraceae</taxon>
        <taxon>Bradyrhizobium</taxon>
    </lineage>
</organism>
<evidence type="ECO:0000313" key="1">
    <source>
        <dbReference type="EMBL" id="KRP85792.1"/>
    </source>
</evidence>
<reference evidence="1 2" key="1">
    <citation type="submission" date="2015-09" db="EMBL/GenBank/DDBJ databases">
        <title>Draft Genome Sequence of the Strain BR 3267 (Bradyrhizobium yuanmingense) recommended as inoculant for cowpea in Brazil.</title>
        <authorList>
            <person name="Simoes-Araujo J.L."/>
            <person name="Zilli J.E."/>
        </authorList>
    </citation>
    <scope>NUCLEOTIDE SEQUENCE [LARGE SCALE GENOMIC DNA]</scope>
    <source>
        <strain evidence="1 2">BR3267</strain>
    </source>
</reference>
<comment type="caution">
    <text evidence="1">The sequence shown here is derived from an EMBL/GenBank/DDBJ whole genome shotgun (WGS) entry which is preliminary data.</text>
</comment>
<sequence>MAMYRGFLRVSGLIAAFVVVPTIAALAQVDPNLQVRIETLTPPRDRKPDLPETEVITKRSVRTYTTKEVVDVPPAEQQRRLDKILVEKNLMLPMTADAREKAIKTFGLDRETRAVTKKKVVTENVVVPKPRETRVTVAASTQSVFDTNAAKTPHAVGDTVFGTTGSITVNVPVGVADSFIFQTGVSDQRYAKLVAKNVDIFINSATYNQVLNIVVPGKTDGTTTSDVMSYSLGSSTVYGSGFNPYLVELFTPSIAWARNNMDLGGTVCGPKGREAFCVAGTFLAVGDFTFSDVATQRNASARLAGAVTWQTPVAGLTASAGGFIQGRHFTEFPGGREDLIIQASARADWTPNPYVQVSGVLQATQQFSTVKALEWNGLAVFPYVKLKVTF</sequence>
<dbReference type="AlphaFoldDB" id="A0A0R3BK69"/>
<gene>
    <name evidence="1" type="ORF">AOQ72_03845</name>
</gene>
<accession>A0A0R3BK69</accession>
<proteinExistence type="predicted"/>
<evidence type="ECO:0000313" key="2">
    <source>
        <dbReference type="Proteomes" id="UP000051380"/>
    </source>
</evidence>
<dbReference type="Proteomes" id="UP000051380">
    <property type="component" value="Unassembled WGS sequence"/>
</dbReference>